<proteinExistence type="predicted"/>
<evidence type="ECO:0000259" key="2">
    <source>
        <dbReference type="PROSITE" id="PS50110"/>
    </source>
</evidence>
<dbReference type="NCBIfam" id="TIGR00254">
    <property type="entry name" value="GGDEF"/>
    <property type="match status" value="1"/>
</dbReference>
<dbReference type="SUPFAM" id="SSF55073">
    <property type="entry name" value="Nucleotide cyclase"/>
    <property type="match status" value="1"/>
</dbReference>
<dbReference type="GO" id="GO:0052621">
    <property type="term" value="F:diguanylate cyclase activity"/>
    <property type="evidence" value="ECO:0007669"/>
    <property type="project" value="TreeGrafter"/>
</dbReference>
<dbReference type="GO" id="GO:1902201">
    <property type="term" value="P:negative regulation of bacterial-type flagellum-dependent cell motility"/>
    <property type="evidence" value="ECO:0007669"/>
    <property type="project" value="TreeGrafter"/>
</dbReference>
<dbReference type="InterPro" id="IPR029787">
    <property type="entry name" value="Nucleotide_cyclase"/>
</dbReference>
<comment type="caution">
    <text evidence="1">Lacks conserved residue(s) required for the propagation of feature annotation.</text>
</comment>
<dbReference type="Pfam" id="PF00990">
    <property type="entry name" value="GGDEF"/>
    <property type="match status" value="1"/>
</dbReference>
<dbReference type="InterPro" id="IPR050469">
    <property type="entry name" value="Diguanylate_Cyclase"/>
</dbReference>
<name>A0A6J4KRD6_9CYAN</name>
<dbReference type="Gene3D" id="3.40.50.2300">
    <property type="match status" value="1"/>
</dbReference>
<organism evidence="4">
    <name type="scientific">uncultured Leptolyngbya sp</name>
    <dbReference type="NCBI Taxonomy" id="332963"/>
    <lineage>
        <taxon>Bacteria</taxon>
        <taxon>Bacillati</taxon>
        <taxon>Cyanobacteriota</taxon>
        <taxon>Cyanophyceae</taxon>
        <taxon>Leptolyngbyales</taxon>
        <taxon>Leptolyngbyaceae</taxon>
        <taxon>Leptolyngbya group</taxon>
        <taxon>Leptolyngbya</taxon>
        <taxon>environmental samples</taxon>
    </lineage>
</organism>
<dbReference type="PROSITE" id="PS50887">
    <property type="entry name" value="GGDEF"/>
    <property type="match status" value="1"/>
</dbReference>
<accession>A0A6J4KRD6</accession>
<dbReference type="InterPro" id="IPR000160">
    <property type="entry name" value="GGDEF_dom"/>
</dbReference>
<dbReference type="SMART" id="SM00267">
    <property type="entry name" value="GGDEF"/>
    <property type="match status" value="1"/>
</dbReference>
<feature type="domain" description="GGDEF" evidence="3">
    <location>
        <begin position="195"/>
        <end position="330"/>
    </location>
</feature>
<sequence length="336" mass="37333">MDASILLVGGDDFLATLLVRIRNLVSCTVEVAPSPNEAMPLIQAQQPDLVILQGNQAVSLELCRQIKDQTRLAWIYCLLLDLPASKLAEAWQDDFWIMKCRAEALENGADAYLWFPQSDANGAALPGDTVRQQDRLLSAQIASGLRMVKNHRELMRTNDILSAIALSDPLTELNNRRALDWELPRQVQNSRSRSEQMSVLMLDVDFFKNINDTYGHPIGDRALQLISGRLRHNLRFRDTLFRYGGEEFVILLSGTDAQEALLVGRRLCRLIGDQPFAVDDDLNLEMTISAGVASLNDNDDSKGASLLQRADQNLLKAKAAGRNRVIGGHDGLKDKG</sequence>
<dbReference type="InterPro" id="IPR043128">
    <property type="entry name" value="Rev_trsase/Diguanyl_cyclase"/>
</dbReference>
<dbReference type="EMBL" id="CADCTY010000344">
    <property type="protein sequence ID" value="CAA9312374.1"/>
    <property type="molecule type" value="Genomic_DNA"/>
</dbReference>
<dbReference type="FunFam" id="3.30.70.270:FF:000001">
    <property type="entry name" value="Diguanylate cyclase domain protein"/>
    <property type="match status" value="1"/>
</dbReference>
<feature type="domain" description="Response regulatory" evidence="2">
    <location>
        <begin position="4"/>
        <end position="130"/>
    </location>
</feature>
<reference evidence="4" key="1">
    <citation type="submission" date="2020-02" db="EMBL/GenBank/DDBJ databases">
        <authorList>
            <person name="Meier V. D."/>
        </authorList>
    </citation>
    <scope>NUCLEOTIDE SEQUENCE</scope>
    <source>
        <strain evidence="4">AVDCRST_MAG94</strain>
    </source>
</reference>
<dbReference type="CDD" id="cd01949">
    <property type="entry name" value="GGDEF"/>
    <property type="match status" value="1"/>
</dbReference>
<evidence type="ECO:0000256" key="1">
    <source>
        <dbReference type="PROSITE-ProRule" id="PRU00169"/>
    </source>
</evidence>
<gene>
    <name evidence="4" type="ORF">AVDCRST_MAG94-1041</name>
</gene>
<evidence type="ECO:0000259" key="3">
    <source>
        <dbReference type="PROSITE" id="PS50887"/>
    </source>
</evidence>
<dbReference type="GO" id="GO:0005886">
    <property type="term" value="C:plasma membrane"/>
    <property type="evidence" value="ECO:0007669"/>
    <property type="project" value="TreeGrafter"/>
</dbReference>
<dbReference type="Gene3D" id="3.30.70.270">
    <property type="match status" value="1"/>
</dbReference>
<dbReference type="PANTHER" id="PTHR45138">
    <property type="entry name" value="REGULATORY COMPONENTS OF SENSORY TRANSDUCTION SYSTEM"/>
    <property type="match status" value="1"/>
</dbReference>
<evidence type="ECO:0000313" key="4">
    <source>
        <dbReference type="EMBL" id="CAA9312374.1"/>
    </source>
</evidence>
<protein>
    <submittedName>
        <fullName evidence="4">COG2199: FOG: GGDEF domain</fullName>
    </submittedName>
</protein>
<dbReference type="SUPFAM" id="SSF52172">
    <property type="entry name" value="CheY-like"/>
    <property type="match status" value="1"/>
</dbReference>
<dbReference type="PANTHER" id="PTHR45138:SF9">
    <property type="entry name" value="DIGUANYLATE CYCLASE DGCM-RELATED"/>
    <property type="match status" value="1"/>
</dbReference>
<dbReference type="InterPro" id="IPR001789">
    <property type="entry name" value="Sig_transdc_resp-reg_receiver"/>
</dbReference>
<dbReference type="InterPro" id="IPR011006">
    <property type="entry name" value="CheY-like_superfamily"/>
</dbReference>
<dbReference type="GO" id="GO:0000160">
    <property type="term" value="P:phosphorelay signal transduction system"/>
    <property type="evidence" value="ECO:0007669"/>
    <property type="project" value="InterPro"/>
</dbReference>
<dbReference type="AlphaFoldDB" id="A0A6J4KRD6"/>
<dbReference type="PROSITE" id="PS50110">
    <property type="entry name" value="RESPONSE_REGULATORY"/>
    <property type="match status" value="1"/>
</dbReference>
<dbReference type="GO" id="GO:0043709">
    <property type="term" value="P:cell adhesion involved in single-species biofilm formation"/>
    <property type="evidence" value="ECO:0007669"/>
    <property type="project" value="TreeGrafter"/>
</dbReference>